<dbReference type="EMBL" id="CVRI01000057">
    <property type="protein sequence ID" value="CRL02009.1"/>
    <property type="molecule type" value="Genomic_DNA"/>
</dbReference>
<evidence type="ECO:0000313" key="1">
    <source>
        <dbReference type="EMBL" id="CRL02009.1"/>
    </source>
</evidence>
<name>A0A1J1IU04_9DIPT</name>
<accession>A0A1J1IU04</accession>
<keyword evidence="2" id="KW-1185">Reference proteome</keyword>
<sequence length="106" mass="12235">MIVIRLVATTGRKLFTAPMFNFPITQFSFFPFENVSPSETFEKKYIQRNFPACFSTTFNSHVIVLREGVAECTTQSTSTTPMERSSHSMQNTKYLAIINFLQMYKL</sequence>
<reference evidence="1 2" key="1">
    <citation type="submission" date="2015-04" db="EMBL/GenBank/DDBJ databases">
        <authorList>
            <person name="Syromyatnikov M.Y."/>
            <person name="Popov V.N."/>
        </authorList>
    </citation>
    <scope>NUCLEOTIDE SEQUENCE [LARGE SCALE GENOMIC DNA]</scope>
</reference>
<dbReference type="Proteomes" id="UP000183832">
    <property type="component" value="Unassembled WGS sequence"/>
</dbReference>
<dbReference type="AlphaFoldDB" id="A0A1J1IU04"/>
<gene>
    <name evidence="1" type="ORF">CLUMA_CG015482</name>
</gene>
<evidence type="ECO:0000313" key="2">
    <source>
        <dbReference type="Proteomes" id="UP000183832"/>
    </source>
</evidence>
<proteinExistence type="predicted"/>
<organism evidence="1 2">
    <name type="scientific">Clunio marinus</name>
    <dbReference type="NCBI Taxonomy" id="568069"/>
    <lineage>
        <taxon>Eukaryota</taxon>
        <taxon>Metazoa</taxon>
        <taxon>Ecdysozoa</taxon>
        <taxon>Arthropoda</taxon>
        <taxon>Hexapoda</taxon>
        <taxon>Insecta</taxon>
        <taxon>Pterygota</taxon>
        <taxon>Neoptera</taxon>
        <taxon>Endopterygota</taxon>
        <taxon>Diptera</taxon>
        <taxon>Nematocera</taxon>
        <taxon>Chironomoidea</taxon>
        <taxon>Chironomidae</taxon>
        <taxon>Clunio</taxon>
    </lineage>
</organism>
<protein>
    <submittedName>
        <fullName evidence="1">CLUMA_CG015482, isoform A</fullName>
    </submittedName>
</protein>